<evidence type="ECO:0000256" key="22">
    <source>
        <dbReference type="SAM" id="MobiDB-lite"/>
    </source>
</evidence>
<evidence type="ECO:0000256" key="7">
    <source>
        <dbReference type="ARBA" id="ARBA00022617"/>
    </source>
</evidence>
<dbReference type="GO" id="GO:0006119">
    <property type="term" value="P:oxidative phosphorylation"/>
    <property type="evidence" value="ECO:0007669"/>
    <property type="project" value="UniProtKB-UniPathway"/>
</dbReference>
<dbReference type="EMBL" id="CP011452">
    <property type="protein sequence ID" value="AKH43785.1"/>
    <property type="molecule type" value="Genomic_DNA"/>
</dbReference>
<dbReference type="Gene3D" id="1.10.760.10">
    <property type="entry name" value="Cytochrome c-like domain"/>
    <property type="match status" value="2"/>
</dbReference>
<accession>A0A0F7KY90</accession>
<keyword evidence="13 19" id="KW-0249">Electron transport</keyword>
<dbReference type="PATRIC" id="fig|1267766.3.peg.2791"/>
<dbReference type="STRING" id="1267766.WYH_02755"/>
<dbReference type="Pfam" id="PF14715">
    <property type="entry name" value="FixP_N"/>
    <property type="match status" value="1"/>
</dbReference>
<keyword evidence="17 19" id="KW-0406">Ion transport</keyword>
<proteinExistence type="inferred from homology"/>
<evidence type="ECO:0000256" key="23">
    <source>
        <dbReference type="SAM" id="Phobius"/>
    </source>
</evidence>
<feature type="binding site" description="axial binding residue" evidence="20">
    <location>
        <position position="259"/>
    </location>
    <ligand>
        <name>heme c</name>
        <dbReference type="ChEBI" id="CHEBI:61717"/>
        <label>1</label>
    </ligand>
    <ligandPart>
        <name>Fe</name>
        <dbReference type="ChEBI" id="CHEBI:18248"/>
    </ligandPart>
</feature>
<keyword evidence="25" id="KW-1185">Reference proteome</keyword>
<comment type="function">
    <text evidence="19">C-type cytochrome. Part of the cbb3-type cytochrome c oxidase complex.</text>
</comment>
<dbReference type="GO" id="GO:0016491">
    <property type="term" value="F:oxidoreductase activity"/>
    <property type="evidence" value="ECO:0007669"/>
    <property type="project" value="UniProtKB-KW"/>
</dbReference>
<dbReference type="KEGG" id="aay:WYH_02755"/>
<sequence>MANKHIDEATGVETVGHEWDGIEELNNPLPRWWIWSFYACIAFAIGYGIAYPAWPLINKGTEGVLGWTSRGQLAKELETQQADRASVVAELASMPVGKIQGNEQLTRAAIAGGRAAFKVNCVQCHGAGAAGSEGYPNLNDDDWLWGGDLNAIETTLLHGIRQPGVDETRLSIMPAYGDGFLTGEQIDQLADHVLSLSGKAQPNPAGAQLFAENCAVCHGENGRGLREFGAPNLADAIWLYGGTREQVARQISNPRMGVMPSWEGRLDPVTIKMLAVYVHSLGGGEDFAEVAEEAGDSAPEADPDEQS</sequence>
<evidence type="ECO:0000256" key="3">
    <source>
        <dbReference type="ARBA" id="ARBA00006113"/>
    </source>
</evidence>
<keyword evidence="12 19" id="KW-0375">Hydrogen ion transport</keyword>
<comment type="pathway">
    <text evidence="2 19">Energy metabolism; oxidative phosphorylation.</text>
</comment>
<dbReference type="InterPro" id="IPR004678">
    <property type="entry name" value="Cyt_c_oxidase_cbb3_su3"/>
</dbReference>
<evidence type="ECO:0000256" key="18">
    <source>
        <dbReference type="ARBA" id="ARBA00023136"/>
    </source>
</evidence>
<feature type="binding site" description="covalent" evidence="21">
    <location>
        <position position="217"/>
    </location>
    <ligand>
        <name>heme c</name>
        <dbReference type="ChEBI" id="CHEBI:61717"/>
        <label>2</label>
    </ligand>
</feature>
<organism evidence="24 25">
    <name type="scientific">Croceibacterium atlanticum</name>
    <dbReference type="NCBI Taxonomy" id="1267766"/>
    <lineage>
        <taxon>Bacteria</taxon>
        <taxon>Pseudomonadati</taxon>
        <taxon>Pseudomonadota</taxon>
        <taxon>Alphaproteobacteria</taxon>
        <taxon>Sphingomonadales</taxon>
        <taxon>Erythrobacteraceae</taxon>
        <taxon>Croceibacterium</taxon>
    </lineage>
</organism>
<keyword evidence="16 19" id="KW-0408">Iron</keyword>
<feature type="binding site" description="axial binding residue" evidence="20">
    <location>
        <position position="125"/>
    </location>
    <ligand>
        <name>heme c</name>
        <dbReference type="ChEBI" id="CHEBI:61717"/>
        <label>1</label>
    </ligand>
    <ligandPart>
        <name>Fe</name>
        <dbReference type="ChEBI" id="CHEBI:18248"/>
    </ligandPart>
</feature>
<feature type="transmembrane region" description="Helical" evidence="23">
    <location>
        <begin position="32"/>
        <end position="50"/>
    </location>
</feature>
<evidence type="ECO:0000256" key="20">
    <source>
        <dbReference type="PIRSR" id="PIRSR000006-1"/>
    </source>
</evidence>
<keyword evidence="15 19" id="KW-0560">Oxidoreductase</keyword>
<dbReference type="SUPFAM" id="SSF46626">
    <property type="entry name" value="Cytochrome c"/>
    <property type="match status" value="2"/>
</dbReference>
<dbReference type="InterPro" id="IPR008168">
    <property type="entry name" value="Cyt_C_IC"/>
</dbReference>
<feature type="binding site" description="covalent" evidence="21">
    <location>
        <position position="124"/>
    </location>
    <ligand>
        <name>heme c</name>
        <dbReference type="ChEBI" id="CHEBI:61717"/>
        <label>1</label>
    </ligand>
</feature>
<keyword evidence="18 19" id="KW-0472">Membrane</keyword>
<dbReference type="PROSITE" id="PS51007">
    <property type="entry name" value="CYTC"/>
    <property type="match status" value="2"/>
</dbReference>
<keyword evidence="5 19" id="KW-1003">Cell membrane</keyword>
<comment type="subunit">
    <text evidence="19">Component of the cbb3-type cytochrome c oxidase.</text>
</comment>
<evidence type="ECO:0000256" key="21">
    <source>
        <dbReference type="PIRSR" id="PIRSR000006-2"/>
    </source>
</evidence>
<evidence type="ECO:0000256" key="14">
    <source>
        <dbReference type="ARBA" id="ARBA00022989"/>
    </source>
</evidence>
<evidence type="ECO:0000256" key="15">
    <source>
        <dbReference type="ARBA" id="ARBA00023002"/>
    </source>
</evidence>
<dbReference type="PANTHER" id="PTHR33751">
    <property type="entry name" value="CBB3-TYPE CYTOCHROME C OXIDASE SUBUNIT FIXP"/>
    <property type="match status" value="1"/>
</dbReference>
<feature type="region of interest" description="Disordered" evidence="22">
    <location>
        <begin position="288"/>
        <end position="307"/>
    </location>
</feature>
<evidence type="ECO:0000256" key="8">
    <source>
        <dbReference type="ARBA" id="ARBA00022660"/>
    </source>
</evidence>
<dbReference type="Pfam" id="PF13442">
    <property type="entry name" value="Cytochrome_CBB3"/>
    <property type="match status" value="2"/>
</dbReference>
<dbReference type="Gene3D" id="6.10.280.130">
    <property type="match status" value="1"/>
</dbReference>
<evidence type="ECO:0000313" key="24">
    <source>
        <dbReference type="EMBL" id="AKH43785.1"/>
    </source>
</evidence>
<gene>
    <name evidence="24" type="primary">ccoP</name>
    <name evidence="24" type="ORF">WYH_02755</name>
</gene>
<dbReference type="InterPro" id="IPR038414">
    <property type="entry name" value="CcoP_N_sf"/>
</dbReference>
<dbReference type="UniPathway" id="UPA00705"/>
<dbReference type="GO" id="GO:1902600">
    <property type="term" value="P:proton transmembrane transport"/>
    <property type="evidence" value="ECO:0007669"/>
    <property type="project" value="UniProtKB-KW"/>
</dbReference>
<keyword evidence="10 19" id="KW-0479">Metal-binding</keyword>
<evidence type="ECO:0000256" key="2">
    <source>
        <dbReference type="ARBA" id="ARBA00004673"/>
    </source>
</evidence>
<dbReference type="InterPro" id="IPR036909">
    <property type="entry name" value="Cyt_c-like_dom_sf"/>
</dbReference>
<dbReference type="OrthoDB" id="9811281at2"/>
<dbReference type="GO" id="GO:0005506">
    <property type="term" value="F:iron ion binding"/>
    <property type="evidence" value="ECO:0007669"/>
    <property type="project" value="InterPro"/>
</dbReference>
<evidence type="ECO:0000256" key="12">
    <source>
        <dbReference type="ARBA" id="ARBA00022781"/>
    </source>
</evidence>
<evidence type="ECO:0000256" key="11">
    <source>
        <dbReference type="ARBA" id="ARBA00022737"/>
    </source>
</evidence>
<comment type="subcellular location">
    <subcellularLocation>
        <location evidence="1 19">Cell inner membrane</location>
    </subcellularLocation>
</comment>
<feature type="binding site" description="covalent" evidence="21">
    <location>
        <position position="121"/>
    </location>
    <ligand>
        <name>heme c</name>
        <dbReference type="ChEBI" id="CHEBI:61717"/>
        <label>1</label>
    </ligand>
</feature>
<comment type="cofactor">
    <cofactor evidence="19 21">
        <name>heme c</name>
        <dbReference type="ChEBI" id="CHEBI:61717"/>
    </cofactor>
    <text evidence="19 21">Binds 2 heme C groups per subunit.</text>
</comment>
<evidence type="ECO:0000256" key="16">
    <source>
        <dbReference type="ARBA" id="ARBA00023004"/>
    </source>
</evidence>
<evidence type="ECO:0000256" key="13">
    <source>
        <dbReference type="ARBA" id="ARBA00022982"/>
    </source>
</evidence>
<dbReference type="PANTHER" id="PTHR33751:SF1">
    <property type="entry name" value="CBB3-TYPE CYTOCHROME C OXIDASE SUBUNIT FIXP"/>
    <property type="match status" value="1"/>
</dbReference>
<evidence type="ECO:0000256" key="19">
    <source>
        <dbReference type="PIRNR" id="PIRNR000006"/>
    </source>
</evidence>
<keyword evidence="14 23" id="KW-1133">Transmembrane helix</keyword>
<keyword evidence="6 19" id="KW-0997">Cell inner membrane</keyword>
<comment type="similarity">
    <text evidence="3 19">Belongs to the CcoP / FixP family.</text>
</comment>
<evidence type="ECO:0000256" key="5">
    <source>
        <dbReference type="ARBA" id="ARBA00022475"/>
    </source>
</evidence>
<dbReference type="Proteomes" id="UP000034392">
    <property type="component" value="Chromosome"/>
</dbReference>
<dbReference type="AlphaFoldDB" id="A0A0F7KY90"/>
<evidence type="ECO:0000256" key="9">
    <source>
        <dbReference type="ARBA" id="ARBA00022692"/>
    </source>
</evidence>
<dbReference type="InterPro" id="IPR009056">
    <property type="entry name" value="Cyt_c-like_dom"/>
</dbReference>
<dbReference type="NCBIfam" id="TIGR00782">
    <property type="entry name" value="ccoP"/>
    <property type="match status" value="1"/>
</dbReference>
<evidence type="ECO:0000256" key="1">
    <source>
        <dbReference type="ARBA" id="ARBA00004533"/>
    </source>
</evidence>
<dbReference type="RefSeq" id="WP_046904251.1">
    <property type="nucleotide sequence ID" value="NZ_CP011452.2"/>
</dbReference>
<dbReference type="PIRSF" id="PIRSF000006">
    <property type="entry name" value="Cbb3-Cox_fixP"/>
    <property type="match status" value="1"/>
</dbReference>
<feature type="binding site" description="axial binding residue" evidence="20">
    <location>
        <position position="173"/>
    </location>
    <ligand>
        <name>heme c</name>
        <dbReference type="ChEBI" id="CHEBI:61717"/>
        <label>2</label>
    </ligand>
    <ligandPart>
        <name>Fe</name>
        <dbReference type="ChEBI" id="CHEBI:18248"/>
    </ligandPart>
</feature>
<evidence type="ECO:0000256" key="17">
    <source>
        <dbReference type="ARBA" id="ARBA00023065"/>
    </source>
</evidence>
<protein>
    <recommendedName>
        <fullName evidence="19">Cbb3-type cytochrome c oxidase subunit</fullName>
    </recommendedName>
</protein>
<name>A0A0F7KY90_9SPHN</name>
<keyword evidence="4 19" id="KW-0813">Transport</keyword>
<keyword evidence="7 19" id="KW-0349">Heme</keyword>
<dbReference type="InterPro" id="IPR032858">
    <property type="entry name" value="CcoP_N"/>
</dbReference>
<dbReference type="InterPro" id="IPR050597">
    <property type="entry name" value="Cytochrome_c_Oxidase_Subunit"/>
</dbReference>
<reference evidence="24" key="1">
    <citation type="submission" date="2015-05" db="EMBL/GenBank/DDBJ databases">
        <title>The complete genome of Altererythrobacter atlanticus strain 26DY36.</title>
        <authorList>
            <person name="Wu Y.-H."/>
            <person name="Cheng H."/>
            <person name="Wu X.-W."/>
        </authorList>
    </citation>
    <scope>NUCLEOTIDE SEQUENCE [LARGE SCALE GENOMIC DNA]</scope>
    <source>
        <strain evidence="24">26DY36</strain>
    </source>
</reference>
<keyword evidence="11" id="KW-0677">Repeat</keyword>
<keyword evidence="9 23" id="KW-0812">Transmembrane</keyword>
<dbReference type="GO" id="GO:0005886">
    <property type="term" value="C:plasma membrane"/>
    <property type="evidence" value="ECO:0007669"/>
    <property type="project" value="UniProtKB-SubCell"/>
</dbReference>
<dbReference type="GO" id="GO:0020037">
    <property type="term" value="F:heme binding"/>
    <property type="evidence" value="ECO:0007669"/>
    <property type="project" value="InterPro"/>
</dbReference>
<dbReference type="PRINTS" id="PR00605">
    <property type="entry name" value="CYTCHROMECIC"/>
</dbReference>
<keyword evidence="8 19" id="KW-0679">Respiratory chain</keyword>
<evidence type="ECO:0000256" key="10">
    <source>
        <dbReference type="ARBA" id="ARBA00022723"/>
    </source>
</evidence>
<evidence type="ECO:0000256" key="6">
    <source>
        <dbReference type="ARBA" id="ARBA00022519"/>
    </source>
</evidence>
<evidence type="ECO:0000256" key="4">
    <source>
        <dbReference type="ARBA" id="ARBA00022448"/>
    </source>
</evidence>
<evidence type="ECO:0000313" key="25">
    <source>
        <dbReference type="Proteomes" id="UP000034392"/>
    </source>
</evidence>
<feature type="binding site" description="covalent" evidence="21">
    <location>
        <position position="214"/>
    </location>
    <ligand>
        <name>heme c</name>
        <dbReference type="ChEBI" id="CHEBI:61717"/>
        <label>2</label>
    </ligand>
</feature>
<feature type="binding site" description="axial binding residue" evidence="20">
    <location>
        <position position="218"/>
    </location>
    <ligand>
        <name>heme c</name>
        <dbReference type="ChEBI" id="CHEBI:61717"/>
        <label>2</label>
    </ligand>
    <ligandPart>
        <name>Fe</name>
        <dbReference type="ChEBI" id="CHEBI:18248"/>
    </ligandPart>
</feature>
<dbReference type="GO" id="GO:0009055">
    <property type="term" value="F:electron transfer activity"/>
    <property type="evidence" value="ECO:0007669"/>
    <property type="project" value="InterPro"/>
</dbReference>